<name>A0A816LKL8_9BILA</name>
<gene>
    <name evidence="1" type="ORF">MBJ925_LOCUS6239</name>
</gene>
<accession>A0A816LKL8</accession>
<evidence type="ECO:0000313" key="1">
    <source>
        <dbReference type="EMBL" id="CAF1958413.1"/>
    </source>
</evidence>
<evidence type="ECO:0000313" key="2">
    <source>
        <dbReference type="Proteomes" id="UP000663824"/>
    </source>
</evidence>
<reference evidence="1" key="1">
    <citation type="submission" date="2021-02" db="EMBL/GenBank/DDBJ databases">
        <authorList>
            <person name="Nowell W R."/>
        </authorList>
    </citation>
    <scope>NUCLEOTIDE SEQUENCE</scope>
</reference>
<dbReference type="Proteomes" id="UP000663824">
    <property type="component" value="Unassembled WGS sequence"/>
</dbReference>
<protein>
    <submittedName>
        <fullName evidence="1">Uncharacterized protein</fullName>
    </submittedName>
</protein>
<sequence>MGQTKSMRAEGEKMKNVRVRVVHQNWSCPFASMATVEVLVKKADQWNEFKLRQAVLKQSNMRCLTNMSNMMCPKCGQNVFNSWTALRD</sequence>
<dbReference type="AlphaFoldDB" id="A0A816LKL8"/>
<dbReference type="EMBL" id="CAJNRE010001816">
    <property type="protein sequence ID" value="CAF1958413.1"/>
    <property type="molecule type" value="Genomic_DNA"/>
</dbReference>
<organism evidence="1 2">
    <name type="scientific">Rotaria magnacalcarata</name>
    <dbReference type="NCBI Taxonomy" id="392030"/>
    <lineage>
        <taxon>Eukaryota</taxon>
        <taxon>Metazoa</taxon>
        <taxon>Spiralia</taxon>
        <taxon>Gnathifera</taxon>
        <taxon>Rotifera</taxon>
        <taxon>Eurotatoria</taxon>
        <taxon>Bdelloidea</taxon>
        <taxon>Philodinida</taxon>
        <taxon>Philodinidae</taxon>
        <taxon>Rotaria</taxon>
    </lineage>
</organism>
<proteinExistence type="predicted"/>
<comment type="caution">
    <text evidence="1">The sequence shown here is derived from an EMBL/GenBank/DDBJ whole genome shotgun (WGS) entry which is preliminary data.</text>
</comment>